<feature type="compositionally biased region" description="Basic and acidic residues" evidence="1">
    <location>
        <begin position="35"/>
        <end position="47"/>
    </location>
</feature>
<dbReference type="AlphaFoldDB" id="A0A918RA81"/>
<evidence type="ECO:0000313" key="3">
    <source>
        <dbReference type="Proteomes" id="UP000623010"/>
    </source>
</evidence>
<feature type="compositionally biased region" description="Basic residues" evidence="1">
    <location>
        <begin position="22"/>
        <end position="34"/>
    </location>
</feature>
<keyword evidence="3" id="KW-1185">Reference proteome</keyword>
<reference evidence="2" key="2">
    <citation type="submission" date="2020-09" db="EMBL/GenBank/DDBJ databases">
        <authorList>
            <person name="Sun Q."/>
            <person name="Ohkuma M."/>
        </authorList>
    </citation>
    <scope>NUCLEOTIDE SEQUENCE</scope>
    <source>
        <strain evidence="2">JCM 5016</strain>
    </source>
</reference>
<gene>
    <name evidence="2" type="ORF">GCM10010389_32680</name>
</gene>
<dbReference type="Proteomes" id="UP000623010">
    <property type="component" value="Unassembled WGS sequence"/>
</dbReference>
<feature type="region of interest" description="Disordered" evidence="1">
    <location>
        <begin position="1"/>
        <end position="47"/>
    </location>
</feature>
<feature type="compositionally biased region" description="Basic and acidic residues" evidence="1">
    <location>
        <begin position="1"/>
        <end position="10"/>
    </location>
</feature>
<reference evidence="2" key="1">
    <citation type="journal article" date="2014" name="Int. J. Syst. Evol. Microbiol.">
        <title>Complete genome sequence of Corynebacterium casei LMG S-19264T (=DSM 44701T), isolated from a smear-ripened cheese.</title>
        <authorList>
            <consortium name="US DOE Joint Genome Institute (JGI-PGF)"/>
            <person name="Walter F."/>
            <person name="Albersmeier A."/>
            <person name="Kalinowski J."/>
            <person name="Ruckert C."/>
        </authorList>
    </citation>
    <scope>NUCLEOTIDE SEQUENCE</scope>
    <source>
        <strain evidence="2">JCM 5016</strain>
    </source>
</reference>
<dbReference type="RefSeq" id="WP_190058157.1">
    <property type="nucleotide sequence ID" value="NZ_BMWH01000012.1"/>
</dbReference>
<comment type="caution">
    <text evidence="2">The sequence shown here is derived from an EMBL/GenBank/DDBJ whole genome shotgun (WGS) entry which is preliminary data.</text>
</comment>
<accession>A0A918RA81</accession>
<protein>
    <submittedName>
        <fullName evidence="2">Uncharacterized protein</fullName>
    </submittedName>
</protein>
<organism evidence="2 3">
    <name type="scientific">Streptomyces echinoruber</name>
    <dbReference type="NCBI Taxonomy" id="68898"/>
    <lineage>
        <taxon>Bacteria</taxon>
        <taxon>Bacillati</taxon>
        <taxon>Actinomycetota</taxon>
        <taxon>Actinomycetes</taxon>
        <taxon>Kitasatosporales</taxon>
        <taxon>Streptomycetaceae</taxon>
        <taxon>Streptomyces</taxon>
    </lineage>
</organism>
<evidence type="ECO:0000256" key="1">
    <source>
        <dbReference type="SAM" id="MobiDB-lite"/>
    </source>
</evidence>
<name>A0A918RA81_9ACTN</name>
<dbReference type="EMBL" id="BMWH01000012">
    <property type="protein sequence ID" value="GGZ91665.1"/>
    <property type="molecule type" value="Genomic_DNA"/>
</dbReference>
<proteinExistence type="predicted"/>
<sequence>MENDRRKDAYLKQSGRKAVTGRQRRRLKKKAGRGKGRDTGAKDGKEG</sequence>
<evidence type="ECO:0000313" key="2">
    <source>
        <dbReference type="EMBL" id="GGZ91665.1"/>
    </source>
</evidence>